<organism evidence="1 2">
    <name type="scientific">Sphingobium indicum (strain DSM 16412 / CCM 7286 / MTCC 6364 / B90A)</name>
    <dbReference type="NCBI Taxonomy" id="861109"/>
    <lineage>
        <taxon>Bacteria</taxon>
        <taxon>Pseudomonadati</taxon>
        <taxon>Pseudomonadota</taxon>
        <taxon>Alphaproteobacteria</taxon>
        <taxon>Sphingomonadales</taxon>
        <taxon>Sphingomonadaceae</taxon>
        <taxon>Sphingobium</taxon>
    </lineage>
</organism>
<protein>
    <submittedName>
        <fullName evidence="1">Uncharacterized protein</fullName>
    </submittedName>
</protein>
<proteinExistence type="predicted"/>
<evidence type="ECO:0000313" key="2">
    <source>
        <dbReference type="Proteomes" id="UP000004550"/>
    </source>
</evidence>
<dbReference type="Proteomes" id="UP000004550">
    <property type="component" value="Chromosome"/>
</dbReference>
<dbReference type="RefSeq" id="WP_007686621.1">
    <property type="nucleotide sequence ID" value="NZ_CP013070.1"/>
</dbReference>
<accession>A0A1L5BRH1</accession>
<dbReference type="AlphaFoldDB" id="A0A1L5BRH1"/>
<name>A0A1L5BRH1_SPHIB</name>
<evidence type="ECO:0000313" key="1">
    <source>
        <dbReference type="EMBL" id="APL95483.1"/>
    </source>
</evidence>
<dbReference type="EMBL" id="CP013070">
    <property type="protein sequence ID" value="APL95483.1"/>
    <property type="molecule type" value="Genomic_DNA"/>
</dbReference>
<dbReference type="KEGG" id="sinb:SIDU_13720"/>
<reference evidence="1 2" key="1">
    <citation type="journal article" date="2012" name="J. Bacteriol.">
        <title>Genome sequence of Sphingobium indicum B90A, a hexachlorocyclohexane-degrading bacterium.</title>
        <authorList>
            <person name="Anand S."/>
            <person name="Sangwan N."/>
            <person name="Lata P."/>
            <person name="Kaur J."/>
            <person name="Dua A."/>
            <person name="Singh A.K."/>
            <person name="Verma M."/>
            <person name="Kaur J."/>
            <person name="Khurana J.P."/>
            <person name="Khurana P."/>
            <person name="Mathur S."/>
            <person name="Lal R."/>
        </authorList>
    </citation>
    <scope>NUCLEOTIDE SEQUENCE [LARGE SCALE GENOMIC DNA]</scope>
    <source>
        <strain evidence="2">DSM 16412 / CCM 7286 / MTCC 6364 / B90A</strain>
    </source>
</reference>
<gene>
    <name evidence="1" type="ORF">SIDU_13720</name>
</gene>
<sequence length="174" mass="19919">MRKTDILRYLAARFEFEPLPHYAMIAVALCGEAEALPAFARGSLSWLAWRFIEDDEGKPRGVFPSLTSNEDKASDQWRRAEDCALFLTDEAAALDQQRHRLWLVEEVEKRHAAGLTYEQIFNDLSLEGNEEQSEFALKRQWQSIVGQRSGFEDAIPITLMPDGEIVYRAVKART</sequence>